<dbReference type="InterPro" id="IPR029044">
    <property type="entry name" value="Nucleotide-diphossugar_trans"/>
</dbReference>
<keyword evidence="1" id="KW-0548">Nucleotidyltransferase</keyword>
<proteinExistence type="predicted"/>
<dbReference type="Pfam" id="PF02348">
    <property type="entry name" value="CTP_transf_3"/>
    <property type="match status" value="1"/>
</dbReference>
<dbReference type="InterPro" id="IPR003329">
    <property type="entry name" value="Cytidylyl_trans"/>
</dbReference>
<keyword evidence="1" id="KW-0808">Transferase</keyword>
<protein>
    <submittedName>
        <fullName evidence="1">N-Acetylneuraminate cytidylyltransferase</fullName>
        <ecNumber evidence="1">2.7.7.43</ecNumber>
    </submittedName>
</protein>
<dbReference type="PANTHER" id="PTHR21485">
    <property type="entry name" value="HAD SUPERFAMILY MEMBERS CMAS AND KDSC"/>
    <property type="match status" value="1"/>
</dbReference>
<dbReference type="InterPro" id="IPR050793">
    <property type="entry name" value="CMP-NeuNAc_synthase"/>
</dbReference>
<evidence type="ECO:0000313" key="2">
    <source>
        <dbReference type="Proteomes" id="UP001295462"/>
    </source>
</evidence>
<dbReference type="CDD" id="cd02513">
    <property type="entry name" value="CMP-NeuAc_Synthase"/>
    <property type="match status" value="1"/>
</dbReference>
<sequence>MLTYAIIPARSGSKGLPDKNIKEIDNKPLISYSIEFAKSITEIDRVFCSTDSSRYAEIAKQYGAEVPFLRSEHAAADTAMEQDILDDLRISFQQQGIPEPDFIVWLRPTFVFRSKSDIENAIKLIKNDANISSVRTVVESENRLYEIENHKLKASFDDLGKSMMRRQDMPQSYKVFSTDVFRFKNNSFGDAFLGSNVVAIESHKICGLDIDDLIDFHIVKSLVENSKELVNEFLSENR</sequence>
<accession>A0AAU9QXH5</accession>
<organism evidence="1 2">
    <name type="scientific">Vibrio jasicida</name>
    <dbReference type="NCBI Taxonomy" id="766224"/>
    <lineage>
        <taxon>Bacteria</taxon>
        <taxon>Pseudomonadati</taxon>
        <taxon>Pseudomonadota</taxon>
        <taxon>Gammaproteobacteria</taxon>
        <taxon>Vibrionales</taxon>
        <taxon>Vibrionaceae</taxon>
        <taxon>Vibrio</taxon>
    </lineage>
</organism>
<gene>
    <name evidence="1" type="ORF">THF1A12_60142</name>
</gene>
<name>A0AAU9QXH5_9VIBR</name>
<dbReference type="PANTHER" id="PTHR21485:SF6">
    <property type="entry name" value="N-ACYLNEURAMINATE CYTIDYLYLTRANSFERASE-RELATED"/>
    <property type="match status" value="1"/>
</dbReference>
<dbReference type="EC" id="2.7.7.43" evidence="1"/>
<reference evidence="1" key="1">
    <citation type="submission" date="2022-01" db="EMBL/GenBank/DDBJ databases">
        <authorList>
            <person name="Lagorce A."/>
        </authorList>
    </citation>
    <scope>NUCLEOTIDE SEQUENCE</scope>
    <source>
        <strain evidence="1">Th15_F1_A12</strain>
    </source>
</reference>
<comment type="caution">
    <text evidence="1">The sequence shown here is derived from an EMBL/GenBank/DDBJ whole genome shotgun (WGS) entry which is preliminary data.</text>
</comment>
<dbReference type="Proteomes" id="UP001295462">
    <property type="component" value="Unassembled WGS sequence"/>
</dbReference>
<dbReference type="GO" id="GO:0008781">
    <property type="term" value="F:N-acylneuraminate cytidylyltransferase activity"/>
    <property type="evidence" value="ECO:0007669"/>
    <property type="project" value="UniProtKB-EC"/>
</dbReference>
<dbReference type="SUPFAM" id="SSF53448">
    <property type="entry name" value="Nucleotide-diphospho-sugar transferases"/>
    <property type="match status" value="1"/>
</dbReference>
<evidence type="ECO:0000313" key="1">
    <source>
        <dbReference type="EMBL" id="CAH1602706.1"/>
    </source>
</evidence>
<dbReference type="AlphaFoldDB" id="A0AAU9QXH5"/>
<dbReference type="EMBL" id="CAKMUD010000116">
    <property type="protein sequence ID" value="CAH1602706.1"/>
    <property type="molecule type" value="Genomic_DNA"/>
</dbReference>
<dbReference type="Gene3D" id="3.90.550.10">
    <property type="entry name" value="Spore Coat Polysaccharide Biosynthesis Protein SpsA, Chain A"/>
    <property type="match status" value="1"/>
</dbReference>
<dbReference type="RefSeq" id="WP_409590211.1">
    <property type="nucleotide sequence ID" value="NZ_CAKMTZ010000126.1"/>
</dbReference>